<sequence length="326" mass="36198">MNLSTIAEPTLGTASSPPKRSFVRLLRNVVRYRALLLMLLPTTVVFFINCYIPMFGVFIAFKNINYIDGILGSPWTGLDNFRFLFATSDAWRVTVNTIAYNAAFICSGLVLSVAVAIAVNEVRAKLASRFYQTVMIMPNFLSMVVVSYIVYAFLHPEYGFLVKYVLPLFGHSSVNAYMHAEAWPYILWLTKMWHSVGIGSVIYLAAITGISEELYEAAVVDGAGKLQQIVRITIPLLAPVMVILTILNLGGIFRSDFGLFYHVTLDSGALRSTTDVIDTYVYRGLIQLNDLGMSSAANFYQSVVGFFLVIGANALARRIDRDTALF</sequence>
<organism evidence="9 10">
    <name type="scientific">Cohnella fermenti</name>
    <dbReference type="NCBI Taxonomy" id="2565925"/>
    <lineage>
        <taxon>Bacteria</taxon>
        <taxon>Bacillati</taxon>
        <taxon>Bacillota</taxon>
        <taxon>Bacilli</taxon>
        <taxon>Bacillales</taxon>
        <taxon>Paenibacillaceae</taxon>
        <taxon>Cohnella</taxon>
    </lineage>
</organism>
<proteinExistence type="inferred from homology"/>
<dbReference type="AlphaFoldDB" id="A0A4S4BKV2"/>
<dbReference type="SUPFAM" id="SSF161098">
    <property type="entry name" value="MetI-like"/>
    <property type="match status" value="1"/>
</dbReference>
<dbReference type="PANTHER" id="PTHR43227:SF11">
    <property type="entry name" value="BLL4140 PROTEIN"/>
    <property type="match status" value="1"/>
</dbReference>
<evidence type="ECO:0000259" key="8">
    <source>
        <dbReference type="PROSITE" id="PS50928"/>
    </source>
</evidence>
<dbReference type="PANTHER" id="PTHR43227">
    <property type="entry name" value="BLL4140 PROTEIN"/>
    <property type="match status" value="1"/>
</dbReference>
<feature type="transmembrane region" description="Helical" evidence="7">
    <location>
        <begin position="299"/>
        <end position="316"/>
    </location>
</feature>
<dbReference type="InterPro" id="IPR050809">
    <property type="entry name" value="UgpAE/MalFG_permease"/>
</dbReference>
<dbReference type="GO" id="GO:0055085">
    <property type="term" value="P:transmembrane transport"/>
    <property type="evidence" value="ECO:0007669"/>
    <property type="project" value="InterPro"/>
</dbReference>
<keyword evidence="3" id="KW-1003">Cell membrane</keyword>
<accession>A0A4S4BKV2</accession>
<feature type="transmembrane region" description="Helical" evidence="7">
    <location>
        <begin position="34"/>
        <end position="61"/>
    </location>
</feature>
<dbReference type="Proteomes" id="UP000310636">
    <property type="component" value="Unassembled WGS sequence"/>
</dbReference>
<dbReference type="PROSITE" id="PS50928">
    <property type="entry name" value="ABC_TM1"/>
    <property type="match status" value="1"/>
</dbReference>
<dbReference type="EMBL" id="SSOB01000034">
    <property type="protein sequence ID" value="THF75161.1"/>
    <property type="molecule type" value="Genomic_DNA"/>
</dbReference>
<evidence type="ECO:0000256" key="7">
    <source>
        <dbReference type="RuleBase" id="RU363032"/>
    </source>
</evidence>
<keyword evidence="10" id="KW-1185">Reference proteome</keyword>
<reference evidence="9 10" key="1">
    <citation type="submission" date="2019-04" db="EMBL/GenBank/DDBJ databases">
        <title>Cohnella sp. nov. isolated from preserved vegetables.</title>
        <authorList>
            <person name="Lin S.-Y."/>
            <person name="Hung M.-H."/>
            <person name="Young C.-C."/>
        </authorList>
    </citation>
    <scope>NUCLEOTIDE SEQUENCE [LARGE SCALE GENOMIC DNA]</scope>
    <source>
        <strain evidence="9 10">CC-MHH1044</strain>
    </source>
</reference>
<dbReference type="InterPro" id="IPR035906">
    <property type="entry name" value="MetI-like_sf"/>
</dbReference>
<evidence type="ECO:0000256" key="2">
    <source>
        <dbReference type="ARBA" id="ARBA00022448"/>
    </source>
</evidence>
<feature type="transmembrane region" description="Helical" evidence="7">
    <location>
        <begin position="192"/>
        <end position="211"/>
    </location>
</feature>
<feature type="transmembrane region" description="Helical" evidence="7">
    <location>
        <begin position="98"/>
        <end position="119"/>
    </location>
</feature>
<evidence type="ECO:0000256" key="6">
    <source>
        <dbReference type="ARBA" id="ARBA00023136"/>
    </source>
</evidence>
<gene>
    <name evidence="9" type="ORF">E6C55_23035</name>
</gene>
<name>A0A4S4BKV2_9BACL</name>
<evidence type="ECO:0000256" key="1">
    <source>
        <dbReference type="ARBA" id="ARBA00004651"/>
    </source>
</evidence>
<dbReference type="RefSeq" id="WP_136372173.1">
    <property type="nucleotide sequence ID" value="NZ_SSOB01000034.1"/>
</dbReference>
<evidence type="ECO:0000313" key="9">
    <source>
        <dbReference type="EMBL" id="THF75161.1"/>
    </source>
</evidence>
<feature type="transmembrane region" description="Helical" evidence="7">
    <location>
        <begin position="232"/>
        <end position="253"/>
    </location>
</feature>
<feature type="domain" description="ABC transmembrane type-1" evidence="8">
    <location>
        <begin position="94"/>
        <end position="312"/>
    </location>
</feature>
<evidence type="ECO:0000256" key="3">
    <source>
        <dbReference type="ARBA" id="ARBA00022475"/>
    </source>
</evidence>
<keyword evidence="5 7" id="KW-1133">Transmembrane helix</keyword>
<keyword evidence="2 7" id="KW-0813">Transport</keyword>
<dbReference type="Pfam" id="PF00528">
    <property type="entry name" value="BPD_transp_1"/>
    <property type="match status" value="1"/>
</dbReference>
<evidence type="ECO:0000256" key="5">
    <source>
        <dbReference type="ARBA" id="ARBA00022989"/>
    </source>
</evidence>
<dbReference type="CDD" id="cd06261">
    <property type="entry name" value="TM_PBP2"/>
    <property type="match status" value="1"/>
</dbReference>
<protein>
    <submittedName>
        <fullName evidence="9">Sugar ABC transporter permease</fullName>
    </submittedName>
</protein>
<dbReference type="GO" id="GO:0005886">
    <property type="term" value="C:plasma membrane"/>
    <property type="evidence" value="ECO:0007669"/>
    <property type="project" value="UniProtKB-SubCell"/>
</dbReference>
<comment type="similarity">
    <text evidence="7">Belongs to the binding-protein-dependent transport system permease family.</text>
</comment>
<dbReference type="Gene3D" id="1.10.3720.10">
    <property type="entry name" value="MetI-like"/>
    <property type="match status" value="1"/>
</dbReference>
<comment type="caution">
    <text evidence="9">The sequence shown here is derived from an EMBL/GenBank/DDBJ whole genome shotgun (WGS) entry which is preliminary data.</text>
</comment>
<comment type="subcellular location">
    <subcellularLocation>
        <location evidence="1 7">Cell membrane</location>
        <topology evidence="1 7">Multi-pass membrane protein</topology>
    </subcellularLocation>
</comment>
<keyword evidence="6 7" id="KW-0472">Membrane</keyword>
<dbReference type="OrthoDB" id="9785836at2"/>
<feature type="transmembrane region" description="Helical" evidence="7">
    <location>
        <begin position="131"/>
        <end position="154"/>
    </location>
</feature>
<evidence type="ECO:0000256" key="4">
    <source>
        <dbReference type="ARBA" id="ARBA00022692"/>
    </source>
</evidence>
<keyword evidence="4 7" id="KW-0812">Transmembrane</keyword>
<dbReference type="InterPro" id="IPR000515">
    <property type="entry name" value="MetI-like"/>
</dbReference>
<evidence type="ECO:0000313" key="10">
    <source>
        <dbReference type="Proteomes" id="UP000310636"/>
    </source>
</evidence>